<evidence type="ECO:0000313" key="8">
    <source>
        <dbReference type="Proteomes" id="UP000615446"/>
    </source>
</evidence>
<dbReference type="GO" id="GO:0034080">
    <property type="term" value="P:CENP-A containing chromatin assembly"/>
    <property type="evidence" value="ECO:0007669"/>
    <property type="project" value="TreeGrafter"/>
</dbReference>
<keyword evidence="6" id="KW-0137">Centromere</keyword>
<organism evidence="7 8">
    <name type="scientific">Rhizophagus clarus</name>
    <dbReference type="NCBI Taxonomy" id="94130"/>
    <lineage>
        <taxon>Eukaryota</taxon>
        <taxon>Fungi</taxon>
        <taxon>Fungi incertae sedis</taxon>
        <taxon>Mucoromycota</taxon>
        <taxon>Glomeromycotina</taxon>
        <taxon>Glomeromycetes</taxon>
        <taxon>Glomerales</taxon>
        <taxon>Glomeraceae</taxon>
        <taxon>Rhizophagus</taxon>
    </lineage>
</organism>
<dbReference type="PANTHER" id="PTHR48208:SF2">
    <property type="entry name" value="CENTROMERE PROTEIN I"/>
    <property type="match status" value="1"/>
</dbReference>
<evidence type="ECO:0000256" key="3">
    <source>
        <dbReference type="ARBA" id="ARBA00005470"/>
    </source>
</evidence>
<dbReference type="GO" id="GO:0000939">
    <property type="term" value="C:inner kinetochore"/>
    <property type="evidence" value="ECO:0007669"/>
    <property type="project" value="TreeGrafter"/>
</dbReference>
<accession>A0A8H3LQV4</accession>
<evidence type="ECO:0000256" key="5">
    <source>
        <dbReference type="ARBA" id="ARBA00023242"/>
    </source>
</evidence>
<name>A0A8H3LQV4_9GLOM</name>
<dbReference type="AlphaFoldDB" id="A0A8H3LQV4"/>
<evidence type="ECO:0000256" key="2">
    <source>
        <dbReference type="ARBA" id="ARBA00004584"/>
    </source>
</evidence>
<dbReference type="OrthoDB" id="6347512at2759"/>
<proteinExistence type="inferred from homology"/>
<evidence type="ECO:0000256" key="6">
    <source>
        <dbReference type="ARBA" id="ARBA00023328"/>
    </source>
</evidence>
<evidence type="ECO:0000256" key="1">
    <source>
        <dbReference type="ARBA" id="ARBA00004123"/>
    </source>
</evidence>
<comment type="caution">
    <text evidence="7">The sequence shown here is derived from an EMBL/GenBank/DDBJ whole genome shotgun (WGS) entry which is preliminary data.</text>
</comment>
<sequence>MLELSDSSSSREKIEQGIQISRSERMNVERLINEKLQHIAQNASVKEKDVKRNVKNQIVELVELVSENGLEVAQLAEVLNVIIIGKLDHVDIIKLVKILLPRANVPNFLIIKVLSNLGNKVLKYDVQALLLRWIIIVYNVIEDHSQLIKFYGVIFHYMEYNTLRPLLCHILYLMTRREHVKPYRIRKLIDLQTRFGPESHLLGLLTLYKDFFPNLVTIRIPPIKNAIFKCPDVAWFQLFNQIQRRWNYSINDTPTTRSSSFKQTAKRRKLDHVEIPKACTFNATRNSITLEEITNIELLASNIDKIDLPSQLASVLENRMLQHIVVCNPERVTIARISYWLEQCLMDLVYWNDNTAETKARLNSLLIKLVALTEFMKEMLPVIQEFLVKYIQTWDGIEHQEAIFKLLSFLRPEPFEQLLKKFFMPLQNLQEKLSPSWKARLIRCYTDLFTHWILFQENDFGDEIEKSENSFLNLSIDGDYSRTIQEFIHHVNRISITSLESTSDNLEVQHAIFSAFEAIANLQINYNWNRIIIPSSSIVYRAFFSTSGMSLSRICGIILQYKEAFDKSEKNPQQNGSHHSRSYINYFNSFVMDICNCLWRNRPFNKTDKNSKGFQLDDDIIRKLQEVYNEDWTSCYSLTHLPSFAAISKSCIQNLEESSPNIRKRLTLPATQFSLKEISAAGGLQISFNDYRVHFLNVLYNLGFVGIHDFLYQSLTSLSKLKNKT</sequence>
<dbReference type="GO" id="GO:0000070">
    <property type="term" value="P:mitotic sister chromatid segregation"/>
    <property type="evidence" value="ECO:0007669"/>
    <property type="project" value="TreeGrafter"/>
</dbReference>
<dbReference type="EMBL" id="BLAL01000223">
    <property type="protein sequence ID" value="GES93207.1"/>
    <property type="molecule type" value="Genomic_DNA"/>
</dbReference>
<dbReference type="GO" id="GO:0005634">
    <property type="term" value="C:nucleus"/>
    <property type="evidence" value="ECO:0007669"/>
    <property type="project" value="UniProtKB-SubCell"/>
</dbReference>
<protein>
    <submittedName>
        <fullName evidence="7">Mis6-domain-containing protein</fullName>
    </submittedName>
</protein>
<comment type="subcellular location">
    <subcellularLocation>
        <location evidence="2">Chromosome</location>
        <location evidence="2">Centromere</location>
    </subcellularLocation>
    <subcellularLocation>
        <location evidence="1">Nucleus</location>
    </subcellularLocation>
</comment>
<dbReference type="PANTHER" id="PTHR48208">
    <property type="entry name" value="CENTROMERE PROTEIN I"/>
    <property type="match status" value="1"/>
</dbReference>
<comment type="similarity">
    <text evidence="3">Belongs to the CENP-I/CTF3 family.</text>
</comment>
<evidence type="ECO:0000313" key="7">
    <source>
        <dbReference type="EMBL" id="GES93207.1"/>
    </source>
</evidence>
<dbReference type="InterPro" id="IPR012485">
    <property type="entry name" value="CENP-I"/>
</dbReference>
<reference evidence="7" key="1">
    <citation type="submission" date="2019-10" db="EMBL/GenBank/DDBJ databases">
        <title>Conservation and host-specific expression of non-tandemly repeated heterogenous ribosome RNA gene in arbuscular mycorrhizal fungi.</title>
        <authorList>
            <person name="Maeda T."/>
            <person name="Kobayashi Y."/>
            <person name="Nakagawa T."/>
            <person name="Ezawa T."/>
            <person name="Yamaguchi K."/>
            <person name="Bino T."/>
            <person name="Nishimoto Y."/>
            <person name="Shigenobu S."/>
            <person name="Kawaguchi M."/>
        </authorList>
    </citation>
    <scope>NUCLEOTIDE SEQUENCE</scope>
    <source>
        <strain evidence="7">HR1</strain>
    </source>
</reference>
<dbReference type="Proteomes" id="UP000615446">
    <property type="component" value="Unassembled WGS sequence"/>
</dbReference>
<gene>
    <name evidence="7" type="ORF">RCL2_001996300</name>
</gene>
<dbReference type="Pfam" id="PF07778">
    <property type="entry name" value="CENP-I"/>
    <property type="match status" value="1"/>
</dbReference>
<keyword evidence="4" id="KW-0158">Chromosome</keyword>
<evidence type="ECO:0000256" key="4">
    <source>
        <dbReference type="ARBA" id="ARBA00022454"/>
    </source>
</evidence>
<dbReference type="CDD" id="cd22647">
    <property type="entry name" value="CTF3_NTD_HEAT"/>
    <property type="match status" value="1"/>
</dbReference>
<keyword evidence="5" id="KW-0539">Nucleus</keyword>